<name>A0A264W1N0_9BACL</name>
<gene>
    <name evidence="2" type="ORF">CF394_09645</name>
</gene>
<dbReference type="PROSITE" id="PS51257">
    <property type="entry name" value="PROKAR_LIPOPROTEIN"/>
    <property type="match status" value="1"/>
</dbReference>
<dbReference type="InterPro" id="IPR021598">
    <property type="entry name" value="DUF3221"/>
</dbReference>
<dbReference type="EMBL" id="NOKQ01000220">
    <property type="protein sequence ID" value="OZS77473.1"/>
    <property type="molecule type" value="Genomic_DNA"/>
</dbReference>
<evidence type="ECO:0000313" key="2">
    <source>
        <dbReference type="EMBL" id="OZS77473.1"/>
    </source>
</evidence>
<proteinExistence type="predicted"/>
<keyword evidence="3" id="KW-1185">Reference proteome</keyword>
<feature type="signal peptide" evidence="1">
    <location>
        <begin position="1"/>
        <end position="24"/>
    </location>
</feature>
<protein>
    <recommendedName>
        <fullName evidence="4">DUF3221 domain-containing protein</fullName>
    </recommendedName>
</protein>
<keyword evidence="1" id="KW-0732">Signal</keyword>
<organism evidence="2 3">
    <name type="scientific">Tetzosporium hominis</name>
    <dbReference type="NCBI Taxonomy" id="2020506"/>
    <lineage>
        <taxon>Bacteria</taxon>
        <taxon>Bacillati</taxon>
        <taxon>Bacillota</taxon>
        <taxon>Bacilli</taxon>
        <taxon>Bacillales</taxon>
        <taxon>Caryophanaceae</taxon>
        <taxon>Tetzosporium</taxon>
    </lineage>
</organism>
<sequence>MKKIVVALVSLLLLVGCGTGDQTASQNPPKVQVTEVEFPQLEQTVSEDLRNERVNLIEEMPDASLEIQEIQAHEIMIVQETMVEVWGSYEEIEKDSIVYFQSNPEEEKPLGFYIGLKEQNEKFEELFATLQKKVDDGEILAKYIHFYPITYSQSELNAFQEKIYTELEQSGIGRQRGTFSLSINPITSTVHIDHNMFTEEDQEKIKELYQKWPIEFILTGPLVPGPGEPVVILPDEEFTTEPRTEGEILMFVGDEQIHTQNTHYYFTEASKLKAGMRVHIEVNGPVLESFPAQGEAAFVNVYPNYKPEGATLSEFEVNAKAIEQLTEEQKQMNPLLISTVYSETTNQWTVEMEVGDEGEPLVFEIEDN</sequence>
<dbReference type="Proteomes" id="UP000217065">
    <property type="component" value="Unassembled WGS sequence"/>
</dbReference>
<dbReference type="RefSeq" id="WP_094943288.1">
    <property type="nucleotide sequence ID" value="NZ_NOKQ01000220.1"/>
</dbReference>
<evidence type="ECO:0008006" key="4">
    <source>
        <dbReference type="Google" id="ProtNLM"/>
    </source>
</evidence>
<reference evidence="2 3" key="1">
    <citation type="submission" date="2017-07" db="EMBL/GenBank/DDBJ databases">
        <title>Tetzosporium hominis gen.nov. sp.nov.</title>
        <authorList>
            <person name="Tetz G."/>
            <person name="Tetz V."/>
        </authorList>
    </citation>
    <scope>NUCLEOTIDE SEQUENCE [LARGE SCALE GENOMIC DNA]</scope>
    <source>
        <strain evidence="2 3">VT-49</strain>
    </source>
</reference>
<dbReference type="Pfam" id="PF11518">
    <property type="entry name" value="DUF3221"/>
    <property type="match status" value="1"/>
</dbReference>
<dbReference type="AlphaFoldDB" id="A0A264W1N0"/>
<comment type="caution">
    <text evidence="2">The sequence shown here is derived from an EMBL/GenBank/DDBJ whole genome shotgun (WGS) entry which is preliminary data.</text>
</comment>
<feature type="chain" id="PRO_5012492567" description="DUF3221 domain-containing protein" evidence="1">
    <location>
        <begin position="25"/>
        <end position="368"/>
    </location>
</feature>
<dbReference type="OrthoDB" id="2603210at2"/>
<accession>A0A264W1N0</accession>
<evidence type="ECO:0000313" key="3">
    <source>
        <dbReference type="Proteomes" id="UP000217065"/>
    </source>
</evidence>
<evidence type="ECO:0000256" key="1">
    <source>
        <dbReference type="SAM" id="SignalP"/>
    </source>
</evidence>